<evidence type="ECO:0008006" key="6">
    <source>
        <dbReference type="Google" id="ProtNLM"/>
    </source>
</evidence>
<dbReference type="OMA" id="WFCNELE"/>
<proteinExistence type="inferred from homology"/>
<accession>M2N5H8</accession>
<dbReference type="GeneID" id="19107088"/>
<dbReference type="GO" id="GO:0016491">
    <property type="term" value="F:oxidoreductase activity"/>
    <property type="evidence" value="ECO:0007669"/>
    <property type="project" value="UniProtKB-KW"/>
</dbReference>
<dbReference type="eggNOG" id="KOG1208">
    <property type="taxonomic scope" value="Eukaryota"/>
</dbReference>
<sequence length="345" mass="37860">MSPALSTIPNPYADAHKSPEGPGDARPTTAQILADNDAIGKFVDKTFLVTGGTDGLGLETVRSLLKTGAHVWFSARNEGKAEKVKKELLQQDTSARLDWIKIDNASLESVQLGAEDFLRRSKNLNVLICNAGIGNVPHSLTKEGHEIQFGVNHLAHFYLFQLLRPLLLASSTPSFNSRVVTVSSLAHSFATDYAELVDLGPGYNPLVAYGQSKTANIWMTNEIERRYGAHGIHGIAVHPGNIQTAAFLTFDQRAMEKLAPIFQKEEFQKAFLSVEQGAANQVLAAIGRDFEGKGGFYMNECGVAQIWPDNVEMQSNGYLPWAYNPEGEKRLWADSLEMVGLKDEQ</sequence>
<dbReference type="STRING" id="717646.M2N5H8"/>
<dbReference type="AlphaFoldDB" id="M2N5H8"/>
<keyword evidence="2" id="KW-0560">Oxidoreductase</keyword>
<gene>
    <name evidence="4" type="ORF">BAUCODRAFT_104253</name>
</gene>
<dbReference type="InterPro" id="IPR036291">
    <property type="entry name" value="NAD(P)-bd_dom_sf"/>
</dbReference>
<dbReference type="RefSeq" id="XP_007674212.1">
    <property type="nucleotide sequence ID" value="XM_007676022.1"/>
</dbReference>
<evidence type="ECO:0000256" key="2">
    <source>
        <dbReference type="ARBA" id="ARBA00023002"/>
    </source>
</evidence>
<dbReference type="Proteomes" id="UP000011761">
    <property type="component" value="Unassembled WGS sequence"/>
</dbReference>
<dbReference type="PRINTS" id="PR00081">
    <property type="entry name" value="GDHRDH"/>
</dbReference>
<dbReference type="KEGG" id="bcom:BAUCODRAFT_104253"/>
<name>M2N5H8_BAUPA</name>
<protein>
    <recommendedName>
        <fullName evidence="6">NAD(P)-binding protein</fullName>
    </recommendedName>
</protein>
<keyword evidence="5" id="KW-1185">Reference proteome</keyword>
<evidence type="ECO:0000313" key="4">
    <source>
        <dbReference type="EMBL" id="EMC99288.1"/>
    </source>
</evidence>
<dbReference type="EMBL" id="KB445552">
    <property type="protein sequence ID" value="EMC99288.1"/>
    <property type="molecule type" value="Genomic_DNA"/>
</dbReference>
<comment type="similarity">
    <text evidence="1">Belongs to the short-chain dehydrogenases/reductases (SDR) family.</text>
</comment>
<dbReference type="HOGENOM" id="CLU_010194_44_0_1"/>
<dbReference type="Pfam" id="PF00106">
    <property type="entry name" value="adh_short"/>
    <property type="match status" value="1"/>
</dbReference>
<dbReference type="Gene3D" id="3.40.50.720">
    <property type="entry name" value="NAD(P)-binding Rossmann-like Domain"/>
    <property type="match status" value="1"/>
</dbReference>
<dbReference type="PANTHER" id="PTHR24320">
    <property type="entry name" value="RETINOL DEHYDROGENASE"/>
    <property type="match status" value="1"/>
</dbReference>
<feature type="region of interest" description="Disordered" evidence="3">
    <location>
        <begin position="1"/>
        <end position="27"/>
    </location>
</feature>
<organism evidence="4 5">
    <name type="scientific">Baudoinia panamericana (strain UAMH 10762)</name>
    <name type="common">Angels' share fungus</name>
    <name type="synonym">Baudoinia compniacensis (strain UAMH 10762)</name>
    <dbReference type="NCBI Taxonomy" id="717646"/>
    <lineage>
        <taxon>Eukaryota</taxon>
        <taxon>Fungi</taxon>
        <taxon>Dikarya</taxon>
        <taxon>Ascomycota</taxon>
        <taxon>Pezizomycotina</taxon>
        <taxon>Dothideomycetes</taxon>
        <taxon>Dothideomycetidae</taxon>
        <taxon>Mycosphaerellales</taxon>
        <taxon>Teratosphaeriaceae</taxon>
        <taxon>Baudoinia</taxon>
    </lineage>
</organism>
<dbReference type="PANTHER" id="PTHR24320:SF272">
    <property type="entry name" value="NAD(P)-BINDING ROSSMANN-FOLD SUPERFAMILY PROTEIN"/>
    <property type="match status" value="1"/>
</dbReference>
<dbReference type="OrthoDB" id="191139at2759"/>
<evidence type="ECO:0000313" key="5">
    <source>
        <dbReference type="Proteomes" id="UP000011761"/>
    </source>
</evidence>
<evidence type="ECO:0000256" key="3">
    <source>
        <dbReference type="SAM" id="MobiDB-lite"/>
    </source>
</evidence>
<evidence type="ECO:0000256" key="1">
    <source>
        <dbReference type="ARBA" id="ARBA00006484"/>
    </source>
</evidence>
<reference evidence="4 5" key="1">
    <citation type="journal article" date="2012" name="PLoS Pathog.">
        <title>Diverse lifestyles and strategies of plant pathogenesis encoded in the genomes of eighteen Dothideomycetes fungi.</title>
        <authorList>
            <person name="Ohm R.A."/>
            <person name="Feau N."/>
            <person name="Henrissat B."/>
            <person name="Schoch C.L."/>
            <person name="Horwitz B.A."/>
            <person name="Barry K.W."/>
            <person name="Condon B.J."/>
            <person name="Copeland A.C."/>
            <person name="Dhillon B."/>
            <person name="Glaser F."/>
            <person name="Hesse C.N."/>
            <person name="Kosti I."/>
            <person name="LaButti K."/>
            <person name="Lindquist E.A."/>
            <person name="Lucas S."/>
            <person name="Salamov A.A."/>
            <person name="Bradshaw R.E."/>
            <person name="Ciuffetti L."/>
            <person name="Hamelin R.C."/>
            <person name="Kema G.H.J."/>
            <person name="Lawrence C."/>
            <person name="Scott J.A."/>
            <person name="Spatafora J.W."/>
            <person name="Turgeon B.G."/>
            <person name="de Wit P.J.G.M."/>
            <person name="Zhong S."/>
            <person name="Goodwin S.B."/>
            <person name="Grigoriev I.V."/>
        </authorList>
    </citation>
    <scope>NUCLEOTIDE SEQUENCE [LARGE SCALE GENOMIC DNA]</scope>
    <source>
        <strain evidence="4 5">UAMH 10762</strain>
    </source>
</reference>
<dbReference type="SUPFAM" id="SSF51735">
    <property type="entry name" value="NAD(P)-binding Rossmann-fold domains"/>
    <property type="match status" value="1"/>
</dbReference>
<dbReference type="InterPro" id="IPR002347">
    <property type="entry name" value="SDR_fam"/>
</dbReference>